<sequence length="65" mass="7354">MARDIRMAQNQNSKSKQQEANISTVKNLATKKCGRPGHPMTHLVLRAREPGRLESKISDIKKKVK</sequence>
<dbReference type="EMBL" id="AP024747">
    <property type="protein sequence ID" value="BCY24956.1"/>
    <property type="molecule type" value="Genomic_DNA"/>
</dbReference>
<accession>A0AAD1KPR5</accession>
<proteinExistence type="predicted"/>
<evidence type="ECO:0000256" key="1">
    <source>
        <dbReference type="SAM" id="MobiDB-lite"/>
    </source>
</evidence>
<feature type="compositionally biased region" description="Polar residues" evidence="1">
    <location>
        <begin position="8"/>
        <end position="21"/>
    </location>
</feature>
<reference evidence="2" key="1">
    <citation type="submission" date="2021-06" db="EMBL/GenBank/DDBJ databases">
        <title>Genome sequence of Cutibacterium modestum strain KB17-24694.</title>
        <authorList>
            <person name="Dekio I."/>
            <person name="Asahina A."/>
            <person name="Nishida M."/>
        </authorList>
    </citation>
    <scope>NUCLEOTIDE SEQUENCE</scope>
    <source>
        <strain evidence="2">KB17-24694</strain>
    </source>
</reference>
<dbReference type="AlphaFoldDB" id="A0AAD1KPR5"/>
<evidence type="ECO:0000313" key="3">
    <source>
        <dbReference type="Proteomes" id="UP000825072"/>
    </source>
</evidence>
<protein>
    <submittedName>
        <fullName evidence="2">Uncharacterized protein</fullName>
    </submittedName>
</protein>
<dbReference type="Proteomes" id="UP000825072">
    <property type="component" value="Chromosome 1"/>
</dbReference>
<evidence type="ECO:0000313" key="2">
    <source>
        <dbReference type="EMBL" id="BCY24956.1"/>
    </source>
</evidence>
<name>A0AAD1KPR5_9ACTN</name>
<feature type="region of interest" description="Disordered" evidence="1">
    <location>
        <begin position="1"/>
        <end position="21"/>
    </location>
</feature>
<gene>
    <name evidence="2" type="ORF">KB1_09460</name>
</gene>
<organism evidence="2 3">
    <name type="scientific">Cutibacterium modestum</name>
    <dbReference type="NCBI Taxonomy" id="2559073"/>
    <lineage>
        <taxon>Bacteria</taxon>
        <taxon>Bacillati</taxon>
        <taxon>Actinomycetota</taxon>
        <taxon>Actinomycetes</taxon>
        <taxon>Propionibacteriales</taxon>
        <taxon>Propionibacteriaceae</taxon>
        <taxon>Cutibacterium</taxon>
    </lineage>
</organism>